<sequence length="114" mass="13041">MEVNPPGPEQDTYSERTAILVSERVSQHDIYRTQSELLSRDSDIRRRTPTYSSNRVPPQHSVHVKYPSDMDLTNNQRVSNSPRCNRGNTAIELVGVNLTKQRSGECRAFEKIQV</sequence>
<proteinExistence type="predicted"/>
<keyword evidence="3" id="KW-1185">Reference proteome</keyword>
<protein>
    <submittedName>
        <fullName evidence="2">Uncharacterized protein</fullName>
    </submittedName>
</protein>
<dbReference type="EMBL" id="CCYD01000667">
    <property type="protein sequence ID" value="CEG43497.1"/>
    <property type="molecule type" value="Genomic_DNA"/>
</dbReference>
<reference evidence="3" key="1">
    <citation type="submission" date="2014-09" db="EMBL/GenBank/DDBJ databases">
        <authorList>
            <person name="Sharma Rahul"/>
            <person name="Thines Marco"/>
        </authorList>
    </citation>
    <scope>NUCLEOTIDE SEQUENCE [LARGE SCALE GENOMIC DNA]</scope>
</reference>
<name>A0A0P1AQA1_PLAHL</name>
<feature type="region of interest" description="Disordered" evidence="1">
    <location>
        <begin position="32"/>
        <end position="84"/>
    </location>
</feature>
<accession>A0A0P1AQA1</accession>
<dbReference type="AlphaFoldDB" id="A0A0P1AQA1"/>
<dbReference type="Proteomes" id="UP000054928">
    <property type="component" value="Unassembled WGS sequence"/>
</dbReference>
<dbReference type="RefSeq" id="XP_024579866.1">
    <property type="nucleotide sequence ID" value="XM_024729495.1"/>
</dbReference>
<evidence type="ECO:0000313" key="3">
    <source>
        <dbReference type="Proteomes" id="UP000054928"/>
    </source>
</evidence>
<evidence type="ECO:0000256" key="1">
    <source>
        <dbReference type="SAM" id="MobiDB-lite"/>
    </source>
</evidence>
<feature type="compositionally biased region" description="Polar residues" evidence="1">
    <location>
        <begin position="71"/>
        <end position="84"/>
    </location>
</feature>
<organism evidence="2 3">
    <name type="scientific">Plasmopara halstedii</name>
    <name type="common">Downy mildew of sunflower</name>
    <dbReference type="NCBI Taxonomy" id="4781"/>
    <lineage>
        <taxon>Eukaryota</taxon>
        <taxon>Sar</taxon>
        <taxon>Stramenopiles</taxon>
        <taxon>Oomycota</taxon>
        <taxon>Peronosporomycetes</taxon>
        <taxon>Peronosporales</taxon>
        <taxon>Peronosporaceae</taxon>
        <taxon>Plasmopara</taxon>
    </lineage>
</organism>
<dbReference type="GeneID" id="36408745"/>
<evidence type="ECO:0000313" key="2">
    <source>
        <dbReference type="EMBL" id="CEG43497.1"/>
    </source>
</evidence>